<reference evidence="3 4" key="1">
    <citation type="journal article" date="2013" name="Genome Announc.">
        <title>Draft Genome Sequence of the Methanotrophic Gammaproteobacterium Methyloglobulus morosus DSM 22980 Strain KoM1.</title>
        <authorList>
            <person name="Poehlein A."/>
            <person name="Deutzmann J.S."/>
            <person name="Daniel R."/>
            <person name="Simeonova D.D."/>
        </authorList>
    </citation>
    <scope>NUCLEOTIDE SEQUENCE [LARGE SCALE GENOMIC DNA]</scope>
    <source>
        <strain evidence="3 4">KoM1</strain>
    </source>
</reference>
<protein>
    <submittedName>
        <fullName evidence="3">Uncharacterized protein</fullName>
    </submittedName>
</protein>
<dbReference type="RefSeq" id="WP_023493838.1">
    <property type="nucleotide sequence ID" value="NZ_AYLO01000033.1"/>
</dbReference>
<feature type="compositionally biased region" description="Basic and acidic residues" evidence="1">
    <location>
        <begin position="64"/>
        <end position="81"/>
    </location>
</feature>
<comment type="caution">
    <text evidence="3">The sequence shown here is derived from an EMBL/GenBank/DDBJ whole genome shotgun (WGS) entry which is preliminary data.</text>
</comment>
<dbReference type="AlphaFoldDB" id="V5BIP7"/>
<dbReference type="PATRIC" id="fig|1116472.3.peg.972"/>
<accession>V5BIP7</accession>
<name>V5BIP7_9GAMM</name>
<keyword evidence="4" id="KW-1185">Reference proteome</keyword>
<dbReference type="STRING" id="1116472.MGMO_34c00190"/>
<dbReference type="EMBL" id="AYLO01000033">
    <property type="protein sequence ID" value="ESS73175.1"/>
    <property type="molecule type" value="Genomic_DNA"/>
</dbReference>
<dbReference type="Proteomes" id="UP000017842">
    <property type="component" value="Unassembled WGS sequence"/>
</dbReference>
<evidence type="ECO:0000256" key="1">
    <source>
        <dbReference type="SAM" id="MobiDB-lite"/>
    </source>
</evidence>
<evidence type="ECO:0000313" key="3">
    <source>
        <dbReference type="EMBL" id="ESS73175.1"/>
    </source>
</evidence>
<evidence type="ECO:0000313" key="4">
    <source>
        <dbReference type="Proteomes" id="UP000017842"/>
    </source>
</evidence>
<feature type="signal peptide" evidence="2">
    <location>
        <begin position="1"/>
        <end position="29"/>
    </location>
</feature>
<feature type="chain" id="PRO_5004731476" evidence="2">
    <location>
        <begin position="30"/>
        <end position="87"/>
    </location>
</feature>
<sequence length="87" mass="9285">MLHFKSKIISLLLFFCVTLGLLSPALTQADEVNSWGGDSGSIDAGKAVEQRAAAAKRAAKKQKKAEEKKAAEAQKDAEVQKGKTVVK</sequence>
<evidence type="ECO:0000256" key="2">
    <source>
        <dbReference type="SAM" id="SignalP"/>
    </source>
</evidence>
<keyword evidence="2" id="KW-0732">Signal</keyword>
<organism evidence="3 4">
    <name type="scientific">Methyloglobulus morosus KoM1</name>
    <dbReference type="NCBI Taxonomy" id="1116472"/>
    <lineage>
        <taxon>Bacteria</taxon>
        <taxon>Pseudomonadati</taxon>
        <taxon>Pseudomonadota</taxon>
        <taxon>Gammaproteobacteria</taxon>
        <taxon>Methylococcales</taxon>
        <taxon>Methylococcaceae</taxon>
        <taxon>Methyloglobulus</taxon>
    </lineage>
</organism>
<proteinExistence type="predicted"/>
<dbReference type="eggNOG" id="ENOG5031XRY">
    <property type="taxonomic scope" value="Bacteria"/>
</dbReference>
<gene>
    <name evidence="3" type="ORF">MGMO_34c00190</name>
</gene>
<feature type="region of interest" description="Disordered" evidence="1">
    <location>
        <begin position="53"/>
        <end position="87"/>
    </location>
</feature>